<keyword evidence="1" id="KW-0378">Hydrolase</keyword>
<dbReference type="Gene3D" id="2.60.40.10">
    <property type="entry name" value="Immunoglobulins"/>
    <property type="match status" value="1"/>
</dbReference>
<gene>
    <name evidence="3" type="ORF">NCTC11429_02128</name>
</gene>
<organism evidence="3 4">
    <name type="scientific">Sphingobacterium thalpophilum</name>
    <dbReference type="NCBI Taxonomy" id="259"/>
    <lineage>
        <taxon>Bacteria</taxon>
        <taxon>Pseudomonadati</taxon>
        <taxon>Bacteroidota</taxon>
        <taxon>Sphingobacteriia</taxon>
        <taxon>Sphingobacteriales</taxon>
        <taxon>Sphingobacteriaceae</taxon>
        <taxon>Sphingobacterium</taxon>
    </lineage>
</organism>
<dbReference type="AlphaFoldDB" id="A0A4U9V0F2"/>
<dbReference type="STRING" id="1123265.GCA_000686625_00996"/>
<feature type="domain" description="Sialate O-acetylesterase" evidence="2">
    <location>
        <begin position="104"/>
        <end position="351"/>
    </location>
</feature>
<reference evidence="3 4" key="1">
    <citation type="submission" date="2019-05" db="EMBL/GenBank/DDBJ databases">
        <authorList>
            <consortium name="Pathogen Informatics"/>
        </authorList>
    </citation>
    <scope>NUCLEOTIDE SEQUENCE [LARGE SCALE GENOMIC DNA]</scope>
    <source>
        <strain evidence="3 4">NCTC11429</strain>
    </source>
</reference>
<dbReference type="InterPro" id="IPR005181">
    <property type="entry name" value="SASA"/>
</dbReference>
<dbReference type="SUPFAM" id="SSF52266">
    <property type="entry name" value="SGNH hydrolase"/>
    <property type="match status" value="1"/>
</dbReference>
<dbReference type="GO" id="GO:0001681">
    <property type="term" value="F:sialate O-acetylesterase activity"/>
    <property type="evidence" value="ECO:0007669"/>
    <property type="project" value="InterPro"/>
</dbReference>
<dbReference type="Pfam" id="PF03629">
    <property type="entry name" value="SASA"/>
    <property type="match status" value="1"/>
</dbReference>
<dbReference type="PANTHER" id="PTHR22901:SF0">
    <property type="entry name" value="SIALATE O-ACETYLESTERASE"/>
    <property type="match status" value="1"/>
</dbReference>
<evidence type="ECO:0000313" key="3">
    <source>
        <dbReference type="EMBL" id="VTR39103.1"/>
    </source>
</evidence>
<evidence type="ECO:0000256" key="1">
    <source>
        <dbReference type="ARBA" id="ARBA00022801"/>
    </source>
</evidence>
<dbReference type="KEGG" id="stha:NCTC11429_02128"/>
<dbReference type="Gene3D" id="3.40.50.1110">
    <property type="entry name" value="SGNH hydrolase"/>
    <property type="match status" value="1"/>
</dbReference>
<evidence type="ECO:0000259" key="2">
    <source>
        <dbReference type="Pfam" id="PF03629"/>
    </source>
</evidence>
<dbReference type="PANTHER" id="PTHR22901">
    <property type="entry name" value="SIALATE O-ACETYLESTERASE"/>
    <property type="match status" value="1"/>
</dbReference>
<dbReference type="Proteomes" id="UP000308196">
    <property type="component" value="Chromosome"/>
</dbReference>
<protein>
    <submittedName>
        <fullName evidence="3">Domain of uncharacterized function (DUF303)</fullName>
    </submittedName>
</protein>
<name>A0A4U9V0F2_9SPHI</name>
<dbReference type="GeneID" id="78462856"/>
<evidence type="ECO:0000313" key="4">
    <source>
        <dbReference type="Proteomes" id="UP000308196"/>
    </source>
</evidence>
<dbReference type="InterPro" id="IPR013783">
    <property type="entry name" value="Ig-like_fold"/>
</dbReference>
<proteinExistence type="predicted"/>
<dbReference type="GO" id="GO:0005975">
    <property type="term" value="P:carbohydrate metabolic process"/>
    <property type="evidence" value="ECO:0007669"/>
    <property type="project" value="TreeGrafter"/>
</dbReference>
<dbReference type="RefSeq" id="WP_028071980.1">
    <property type="nucleotide sequence ID" value="NZ_JBARTK010000080.1"/>
</dbReference>
<dbReference type="InterPro" id="IPR039329">
    <property type="entry name" value="SIAE"/>
</dbReference>
<dbReference type="EMBL" id="LR590484">
    <property type="protein sequence ID" value="VTR39103.1"/>
    <property type="molecule type" value="Genomic_DNA"/>
</dbReference>
<accession>A0A4U9V0F2</accession>
<sequence length="473" mass="52881">MKTYLLAIFLIIGQLGAHAKVRLSALFTDGMVLQQQSRVPLWGWADPQATVTVQTSWNGRKYQVKADQLGQWKIVVQTPVAGGPYRITIAEQQAIELRDILIGEVWLCSGQSNMEMPLKGYPGQPILGSTEAIMNSKDDLLRIYTVPRNPSLQPVADSKPSVWKKAEPASVVGFSATAYFFGRQLRKTLGVPVGLIHSSYGGSNIEAWMEASWLADQKDIEIPRQESGLKDKNRVPTMLYNGMIHPIAGYGIRGFIWYQGESNYERADQYEILFPRMVEKFRELWGNSALPFYFTQIAPFDYASLPPYHKGGKFNSAYLRDAQRRSLDKIPYSGMAVTLDLGEQNCIHPSHKREGGERLAYLALHDVYGFESIHLKSPVYDKLEIKGSTAILSFRDAPLGLTSYGKEVTTFEIAGKDKVFYPAQAALRGKTIVIASPKVDEPVAVRYAFQDFVIGDVFGANGMPLSSFRTDDW</sequence>
<dbReference type="InterPro" id="IPR036514">
    <property type="entry name" value="SGNH_hydro_sf"/>
</dbReference>